<name>A0A915D6S0_9BILA</name>
<proteinExistence type="predicted"/>
<reference evidence="3" key="1">
    <citation type="submission" date="2022-11" db="UniProtKB">
        <authorList>
            <consortium name="WormBaseParasite"/>
        </authorList>
    </citation>
    <scope>IDENTIFICATION</scope>
</reference>
<evidence type="ECO:0000313" key="3">
    <source>
        <dbReference type="WBParaSite" id="jg15989"/>
    </source>
</evidence>
<dbReference type="Proteomes" id="UP000887574">
    <property type="component" value="Unplaced"/>
</dbReference>
<dbReference type="AlphaFoldDB" id="A0A915D6S0"/>
<feature type="compositionally biased region" description="Polar residues" evidence="1">
    <location>
        <begin position="8"/>
        <end position="23"/>
    </location>
</feature>
<feature type="compositionally biased region" description="Polar residues" evidence="1">
    <location>
        <begin position="57"/>
        <end position="78"/>
    </location>
</feature>
<feature type="region of interest" description="Disordered" evidence="1">
    <location>
        <begin position="41"/>
        <end position="126"/>
    </location>
</feature>
<organism evidence="2 3">
    <name type="scientific">Ditylenchus dipsaci</name>
    <dbReference type="NCBI Taxonomy" id="166011"/>
    <lineage>
        <taxon>Eukaryota</taxon>
        <taxon>Metazoa</taxon>
        <taxon>Ecdysozoa</taxon>
        <taxon>Nematoda</taxon>
        <taxon>Chromadorea</taxon>
        <taxon>Rhabditida</taxon>
        <taxon>Tylenchina</taxon>
        <taxon>Tylenchomorpha</taxon>
        <taxon>Sphaerularioidea</taxon>
        <taxon>Anguinidae</taxon>
        <taxon>Anguininae</taxon>
        <taxon>Ditylenchus</taxon>
    </lineage>
</organism>
<evidence type="ECO:0000313" key="2">
    <source>
        <dbReference type="Proteomes" id="UP000887574"/>
    </source>
</evidence>
<evidence type="ECO:0000256" key="1">
    <source>
        <dbReference type="SAM" id="MobiDB-lite"/>
    </source>
</evidence>
<sequence>MTKPFAIPTQNKYGGPTTQTKSNIPRPKIPKLAAIEFVAGSTKTRMKEKRDERKENISNAQVSKKTTSPCPQFINNWSRVRPKPRKEKGGPAVPRLHKCATKHFRLEQPPPKIRHWCGGEEEARQK</sequence>
<accession>A0A915D6S0</accession>
<dbReference type="WBParaSite" id="jg15989">
    <property type="protein sequence ID" value="jg15989"/>
    <property type="gene ID" value="jg15989"/>
</dbReference>
<feature type="region of interest" description="Disordered" evidence="1">
    <location>
        <begin position="1"/>
        <end position="27"/>
    </location>
</feature>
<feature type="compositionally biased region" description="Basic and acidic residues" evidence="1">
    <location>
        <begin position="117"/>
        <end position="126"/>
    </location>
</feature>
<protein>
    <submittedName>
        <fullName evidence="3">Uncharacterized protein</fullName>
    </submittedName>
</protein>
<keyword evidence="2" id="KW-1185">Reference proteome</keyword>